<evidence type="ECO:0000313" key="7">
    <source>
        <dbReference type="EMBL" id="MDY7230024.1"/>
    </source>
</evidence>
<dbReference type="PANTHER" id="PTHR43289:SF6">
    <property type="entry name" value="SERINE_THREONINE-PROTEIN KINASE NEKL-3"/>
    <property type="match status" value="1"/>
</dbReference>
<feature type="compositionally biased region" description="Low complexity" evidence="5">
    <location>
        <begin position="362"/>
        <end position="372"/>
    </location>
</feature>
<dbReference type="PANTHER" id="PTHR43289">
    <property type="entry name" value="MITOGEN-ACTIVATED PROTEIN KINASE KINASE KINASE 20-RELATED"/>
    <property type="match status" value="1"/>
</dbReference>
<dbReference type="GO" id="GO:0004674">
    <property type="term" value="F:protein serine/threonine kinase activity"/>
    <property type="evidence" value="ECO:0007669"/>
    <property type="project" value="UniProtKB-EC"/>
</dbReference>
<comment type="caution">
    <text evidence="7">The sequence shown here is derived from an EMBL/GenBank/DDBJ whole genome shotgun (WGS) entry which is preliminary data.</text>
</comment>
<evidence type="ECO:0000256" key="2">
    <source>
        <dbReference type="ARBA" id="ARBA00022741"/>
    </source>
</evidence>
<dbReference type="CDD" id="cd14014">
    <property type="entry name" value="STKc_PknB_like"/>
    <property type="match status" value="1"/>
</dbReference>
<dbReference type="RefSeq" id="WP_321548748.1">
    <property type="nucleotide sequence ID" value="NZ_JAXIVS010000010.1"/>
</dbReference>
<proteinExistence type="predicted"/>
<dbReference type="EMBL" id="JAXIVS010000010">
    <property type="protein sequence ID" value="MDY7230024.1"/>
    <property type="molecule type" value="Genomic_DNA"/>
</dbReference>
<dbReference type="SUPFAM" id="SSF56112">
    <property type="entry name" value="Protein kinase-like (PK-like)"/>
    <property type="match status" value="1"/>
</dbReference>
<keyword evidence="3 7" id="KW-0418">Kinase</keyword>
<evidence type="ECO:0000256" key="5">
    <source>
        <dbReference type="SAM" id="MobiDB-lite"/>
    </source>
</evidence>
<protein>
    <submittedName>
        <fullName evidence="7">Serine/threonine-protein kinase</fullName>
        <ecNumber evidence="7">2.7.11.1</ecNumber>
    </submittedName>
</protein>
<dbReference type="Gene3D" id="3.30.200.20">
    <property type="entry name" value="Phosphorylase Kinase, domain 1"/>
    <property type="match status" value="1"/>
</dbReference>
<dbReference type="InterPro" id="IPR000719">
    <property type="entry name" value="Prot_kinase_dom"/>
</dbReference>
<reference evidence="7 8" key="1">
    <citation type="submission" date="2023-12" db="EMBL/GenBank/DDBJ databases">
        <title>the genome sequence of Hyalangium sp. s54d21.</title>
        <authorList>
            <person name="Zhang X."/>
        </authorList>
    </citation>
    <scope>NUCLEOTIDE SEQUENCE [LARGE SCALE GENOMIC DNA]</scope>
    <source>
        <strain evidence="8">s54d21</strain>
    </source>
</reference>
<gene>
    <name evidence="7" type="ORF">SYV04_26760</name>
</gene>
<dbReference type="Gene3D" id="1.10.510.10">
    <property type="entry name" value="Transferase(Phosphotransferase) domain 1"/>
    <property type="match status" value="1"/>
</dbReference>
<dbReference type="EC" id="2.7.11.1" evidence="7"/>
<keyword evidence="4" id="KW-0067">ATP-binding</keyword>
<dbReference type="InterPro" id="IPR008266">
    <property type="entry name" value="Tyr_kinase_AS"/>
</dbReference>
<feature type="region of interest" description="Disordered" evidence="5">
    <location>
        <begin position="353"/>
        <end position="384"/>
    </location>
</feature>
<accession>A0ABU5HAX4</accession>
<organism evidence="7 8">
    <name type="scientific">Hyalangium rubrum</name>
    <dbReference type="NCBI Taxonomy" id="3103134"/>
    <lineage>
        <taxon>Bacteria</taxon>
        <taxon>Pseudomonadati</taxon>
        <taxon>Myxococcota</taxon>
        <taxon>Myxococcia</taxon>
        <taxon>Myxococcales</taxon>
        <taxon>Cystobacterineae</taxon>
        <taxon>Archangiaceae</taxon>
        <taxon>Hyalangium</taxon>
    </lineage>
</organism>
<feature type="compositionally biased region" description="Basic residues" evidence="5">
    <location>
        <begin position="373"/>
        <end position="384"/>
    </location>
</feature>
<dbReference type="Pfam" id="PF00069">
    <property type="entry name" value="Pkinase"/>
    <property type="match status" value="1"/>
</dbReference>
<feature type="domain" description="Protein kinase" evidence="6">
    <location>
        <begin position="22"/>
        <end position="317"/>
    </location>
</feature>
<dbReference type="PROSITE" id="PS50011">
    <property type="entry name" value="PROTEIN_KINASE_DOM"/>
    <property type="match status" value="1"/>
</dbReference>
<keyword evidence="1 7" id="KW-0808">Transferase</keyword>
<evidence type="ECO:0000259" key="6">
    <source>
        <dbReference type="PROSITE" id="PS50011"/>
    </source>
</evidence>
<evidence type="ECO:0000256" key="3">
    <source>
        <dbReference type="ARBA" id="ARBA00022777"/>
    </source>
</evidence>
<evidence type="ECO:0000256" key="4">
    <source>
        <dbReference type="ARBA" id="ARBA00022840"/>
    </source>
</evidence>
<dbReference type="InterPro" id="IPR011009">
    <property type="entry name" value="Kinase-like_dom_sf"/>
</dbReference>
<dbReference type="Proteomes" id="UP001291309">
    <property type="component" value="Unassembled WGS sequence"/>
</dbReference>
<name>A0ABU5HAX4_9BACT</name>
<sequence>MSSLSSEPPSSEVLLRSGHTSYEFVRWLGPARHGELVLARRHYSERFGGYIVIKRPLPAGDDEARQRLLDEARLTSQLRHPSILSALHMRGSDDAPHLVLEHVPGFRLAALLEASARARHPFSEAFALYVASEVADALSHAHGLSDEHGRQLGVVHRDVTPHNILVSEHGEVKLMDFGAAWSRLSGRVGSEGDALQGSLAYAAPEHVQHTALDGRADQFSLGIVLLQLLTGRHLFEGAERFESRQRNPRTPPASTTQLCARELAWRIRTFSVAELEAATRSVPAALLPLLQRALAPDRLERFDTCAQFARALRHQLVALGEPFGRHEALAELATLRYVSLRVAAGEAPDDAVRERLLPEPGPRSAPRVLASRRSARLRGAPRRR</sequence>
<dbReference type="PROSITE" id="PS00109">
    <property type="entry name" value="PROTEIN_KINASE_TYR"/>
    <property type="match status" value="1"/>
</dbReference>
<keyword evidence="8" id="KW-1185">Reference proteome</keyword>
<evidence type="ECO:0000313" key="8">
    <source>
        <dbReference type="Proteomes" id="UP001291309"/>
    </source>
</evidence>
<evidence type="ECO:0000256" key="1">
    <source>
        <dbReference type="ARBA" id="ARBA00022679"/>
    </source>
</evidence>
<keyword evidence="2" id="KW-0547">Nucleotide-binding</keyword>